<evidence type="ECO:0000313" key="5">
    <source>
        <dbReference type="EMBL" id="KPA73942.1"/>
    </source>
</evidence>
<dbReference type="PROSITE" id="PS50203">
    <property type="entry name" value="CALPAIN_CAT"/>
    <property type="match status" value="1"/>
</dbReference>
<dbReference type="Pfam" id="PF00648">
    <property type="entry name" value="Peptidase_C2"/>
    <property type="match status" value="1"/>
</dbReference>
<dbReference type="GeneID" id="26909815"/>
<evidence type="ECO:0000256" key="1">
    <source>
        <dbReference type="PIRSR" id="PIRSR622684-1"/>
    </source>
</evidence>
<dbReference type="OrthoDB" id="424753at2759"/>
<dbReference type="RefSeq" id="XP_015652381.1">
    <property type="nucleotide sequence ID" value="XM_015809061.1"/>
</dbReference>
<dbReference type="InterPro" id="IPR038765">
    <property type="entry name" value="Papain-like_cys_pep_sf"/>
</dbReference>
<evidence type="ECO:0000256" key="2">
    <source>
        <dbReference type="PROSITE-ProRule" id="PRU00239"/>
    </source>
</evidence>
<protein>
    <submittedName>
        <fullName evidence="5">Putative mitochondrial cytoskeleton-associated protein CAP5.5</fullName>
    </submittedName>
</protein>
<dbReference type="PANTHER" id="PTHR10183">
    <property type="entry name" value="CALPAIN"/>
    <property type="match status" value="1"/>
</dbReference>
<dbReference type="SUPFAM" id="SSF101601">
    <property type="entry name" value="Smp-1-like"/>
    <property type="match status" value="1"/>
</dbReference>
<dbReference type="PRINTS" id="PR00704">
    <property type="entry name" value="CALPAIN"/>
</dbReference>
<keyword evidence="6" id="KW-1185">Reference proteome</keyword>
<feature type="compositionally biased region" description="Basic and acidic residues" evidence="3">
    <location>
        <begin position="21"/>
        <end position="38"/>
    </location>
</feature>
<proteinExistence type="predicted"/>
<feature type="domain" description="Calpain catalytic" evidence="4">
    <location>
        <begin position="218"/>
        <end position="534"/>
    </location>
</feature>
<dbReference type="AlphaFoldDB" id="A0A0N0DQY5"/>
<dbReference type="InterPro" id="IPR013780">
    <property type="entry name" value="Glyco_hydro_b"/>
</dbReference>
<dbReference type="PANTHER" id="PTHR10183:SF423">
    <property type="entry name" value="LEUCINE-RICH REPEAT PROTEIN (LRRP)"/>
    <property type="match status" value="1"/>
</dbReference>
<dbReference type="SMART" id="SM00230">
    <property type="entry name" value="CysPc"/>
    <property type="match status" value="1"/>
</dbReference>
<evidence type="ECO:0000256" key="3">
    <source>
        <dbReference type="SAM" id="MobiDB-lite"/>
    </source>
</evidence>
<dbReference type="SUPFAM" id="SSF54001">
    <property type="entry name" value="Cysteine proteinases"/>
    <property type="match status" value="1"/>
</dbReference>
<dbReference type="InterPro" id="IPR001300">
    <property type="entry name" value="Peptidase_C2_calpain_cat"/>
</dbReference>
<dbReference type="VEuPathDB" id="TriTrypDB:LpyrH10_32_0650"/>
<accession>A0A0N0DQY5</accession>
<gene>
    <name evidence="5" type="ORF">ABB37_09532</name>
</gene>
<dbReference type="EMBL" id="LGTL01000032">
    <property type="protein sequence ID" value="KPA73942.1"/>
    <property type="molecule type" value="Genomic_DNA"/>
</dbReference>
<dbReference type="CDD" id="cd00044">
    <property type="entry name" value="CysPc"/>
    <property type="match status" value="1"/>
</dbReference>
<feature type="region of interest" description="Disordered" evidence="3">
    <location>
        <begin position="1"/>
        <end position="55"/>
    </location>
</feature>
<dbReference type="InterPro" id="IPR022684">
    <property type="entry name" value="Calpain_cysteine_protease"/>
</dbReference>
<dbReference type="InterPro" id="IPR015232">
    <property type="entry name" value="DUF1935"/>
</dbReference>
<dbReference type="OMA" id="RYNACTV"/>
<evidence type="ECO:0000259" key="4">
    <source>
        <dbReference type="PROSITE" id="PS50203"/>
    </source>
</evidence>
<evidence type="ECO:0000313" key="6">
    <source>
        <dbReference type="Proteomes" id="UP000037923"/>
    </source>
</evidence>
<feature type="compositionally biased region" description="Polar residues" evidence="3">
    <location>
        <begin position="754"/>
        <end position="770"/>
    </location>
</feature>
<name>A0A0N0DQY5_LEPPY</name>
<reference evidence="5 6" key="1">
    <citation type="submission" date="2015-07" db="EMBL/GenBank/DDBJ databases">
        <title>High-quality genome of monoxenous trypanosomatid Leptomonas pyrrhocoris.</title>
        <authorList>
            <person name="Flegontov P."/>
            <person name="Butenko A."/>
            <person name="Firsov S."/>
            <person name="Vlcek C."/>
            <person name="Logacheva M.D."/>
            <person name="Field M."/>
            <person name="Filatov D."/>
            <person name="Flegontova O."/>
            <person name="Gerasimov E."/>
            <person name="Jackson A.P."/>
            <person name="Kelly S."/>
            <person name="Opperdoes F."/>
            <person name="O'Reilly A."/>
            <person name="Votypka J."/>
            <person name="Yurchenko V."/>
            <person name="Lukes J."/>
        </authorList>
    </citation>
    <scope>NUCLEOTIDE SEQUENCE [LARGE SCALE GENOMIC DNA]</scope>
    <source>
        <strain evidence="5">H10</strain>
    </source>
</reference>
<feature type="region of interest" description="Disordered" evidence="3">
    <location>
        <begin position="734"/>
        <end position="778"/>
    </location>
</feature>
<dbReference type="Gene3D" id="3.90.70.10">
    <property type="entry name" value="Cysteine proteinases"/>
    <property type="match status" value="1"/>
</dbReference>
<dbReference type="GO" id="GO:0006508">
    <property type="term" value="P:proteolysis"/>
    <property type="evidence" value="ECO:0007669"/>
    <property type="project" value="InterPro"/>
</dbReference>
<dbReference type="Gene3D" id="2.60.40.1180">
    <property type="entry name" value="Golgi alpha-mannosidase II"/>
    <property type="match status" value="1"/>
</dbReference>
<dbReference type="GO" id="GO:0004198">
    <property type="term" value="F:calcium-dependent cysteine-type endopeptidase activity"/>
    <property type="evidence" value="ECO:0007669"/>
    <property type="project" value="InterPro"/>
</dbReference>
<comment type="caution">
    <text evidence="5">The sequence shown here is derived from an EMBL/GenBank/DDBJ whole genome shotgun (WGS) entry which is preliminary data.</text>
</comment>
<dbReference type="InterPro" id="IPR036310">
    <property type="entry name" value="Smp-1-like_sf"/>
</dbReference>
<comment type="caution">
    <text evidence="2">Lacks conserved residue(s) required for the propagation of feature annotation.</text>
</comment>
<dbReference type="Proteomes" id="UP000037923">
    <property type="component" value="Unassembled WGS sequence"/>
</dbReference>
<sequence length="778" mass="85128">MGCCQSKDNTKKPKGTANKAAEPKPAKQAPRENEKREAAAPPPEAAAPEKPADPAAERIRAIREHQEEYPFRYNACTVEGGEVKEYFENGLVFRVIKGDSWYVYNDSLDYEAQADFRFGPGSKISAGERTTLEETEDGWVCAHAVVHPLETLHYISGTPNGYKSGITIKPLSDEYRHEIAAEANHTAEEETSAVRELVGAESDDEEKVLRRCVETRTPYVDLHFPPHAESLARPEHDVRSLPEMAFMRPTQYLPEDKQASVEAIAGPVVSHSVDGGNLGDSWLTCALAALAEEPTAVQNLFAQVTPAEKDVGAYRVSLNKNGWWESVIVDDYLPTVNKMPVFAHSVDEPREVWTSLLEKAYAKVHGSYATITGGDALQALADFTGSPVFRFDSDWAAAAVDAGKADTLVGMLAEVTRNNGATVVLSTPSHDSGTYLGREAQVDSNAFREKFTEVGLRTGYTYFVERVVSVKKSRTLLFKVRNPWRSTGSWTGLWCYGSPAWEENPDVCSVCDGMNDAKDGSFWIDFEDAKKYFDGGGIILTVKGATDYRVKGSFKDTVPSAVLDITAAEPIRVLLTLSQPDKRGVERSDPSCRLAPIMLTLSKQDGDKQRVVQNTSWNPLHPSEEFNFVVGRDVAMWATLEPGERYHVVPRIHRKGVRTDYHRPHVIGIIADGRLDGKVHIEVKHLPAESSVFTNYVAYAATDLASVDVQHQVHTAGAPLKTAVSSTVVSAAAAVAPRGPPAKREPSPVHSEGGASNDNIQGSEHVQNPGASDEDSEL</sequence>
<organism evidence="5 6">
    <name type="scientific">Leptomonas pyrrhocoris</name>
    <name type="common">Firebug parasite</name>
    <dbReference type="NCBI Taxonomy" id="157538"/>
    <lineage>
        <taxon>Eukaryota</taxon>
        <taxon>Discoba</taxon>
        <taxon>Euglenozoa</taxon>
        <taxon>Kinetoplastea</taxon>
        <taxon>Metakinetoplastina</taxon>
        <taxon>Trypanosomatida</taxon>
        <taxon>Trypanosomatidae</taxon>
        <taxon>Leishmaniinae</taxon>
        <taxon>Leptomonas</taxon>
    </lineage>
</organism>
<feature type="active site" evidence="1">
    <location>
        <position position="482"/>
    </location>
</feature>
<dbReference type="Pfam" id="PF09149">
    <property type="entry name" value="DUF1935"/>
    <property type="match status" value="1"/>
</dbReference>